<accession>A0A8H6ZG00</accession>
<proteinExistence type="predicted"/>
<keyword evidence="2" id="KW-1185">Reference proteome</keyword>
<gene>
    <name evidence="1" type="ORF">MSAN_00088800</name>
</gene>
<sequence length="320" mass="36467">MYPSRAFVNFLPTYPKPPPLKGLASPTTLTHVCRKWREIALATPALWRAIRLDHNNRYEQFRLISDAWIRRSGSLPLSIVLHTDNRDFLHGVFTEPLAMATERWEHLNLWVSLPCLPEIGAPLPMLRSLEFAAFTFGEVFTFYEVPQLRNVVLRGLISSLVVLPWIQLTSLTLDYAEPNKCVQILTQTPNLIQCVLILGDYNEELDEVANGGLELALPRLESLVIKHPASWQQNVTGLLQCFAVPSLRRFEVEKSVLGTNPIYQLKSFISRSRCMLQEVCIWISNDHTTADDEAYRSAFPSIPTFAFIVAHDESEFEDES</sequence>
<evidence type="ECO:0000313" key="1">
    <source>
        <dbReference type="EMBL" id="KAF7376717.1"/>
    </source>
</evidence>
<name>A0A8H6ZG00_9AGAR</name>
<comment type="caution">
    <text evidence="1">The sequence shown here is derived from an EMBL/GenBank/DDBJ whole genome shotgun (WGS) entry which is preliminary data.</text>
</comment>
<evidence type="ECO:0000313" key="2">
    <source>
        <dbReference type="Proteomes" id="UP000623467"/>
    </source>
</evidence>
<dbReference type="AlphaFoldDB" id="A0A8H6ZG00"/>
<dbReference type="Proteomes" id="UP000623467">
    <property type="component" value="Unassembled WGS sequence"/>
</dbReference>
<reference evidence="1" key="1">
    <citation type="submission" date="2020-05" db="EMBL/GenBank/DDBJ databases">
        <title>Mycena genomes resolve the evolution of fungal bioluminescence.</title>
        <authorList>
            <person name="Tsai I.J."/>
        </authorList>
    </citation>
    <scope>NUCLEOTIDE SEQUENCE</scope>
    <source>
        <strain evidence="1">160909Yilan</strain>
    </source>
</reference>
<dbReference type="OrthoDB" id="2834227at2759"/>
<protein>
    <submittedName>
        <fullName evidence="1">F-box domain-containing protein</fullName>
    </submittedName>
</protein>
<organism evidence="1 2">
    <name type="scientific">Mycena sanguinolenta</name>
    <dbReference type="NCBI Taxonomy" id="230812"/>
    <lineage>
        <taxon>Eukaryota</taxon>
        <taxon>Fungi</taxon>
        <taxon>Dikarya</taxon>
        <taxon>Basidiomycota</taxon>
        <taxon>Agaricomycotina</taxon>
        <taxon>Agaricomycetes</taxon>
        <taxon>Agaricomycetidae</taxon>
        <taxon>Agaricales</taxon>
        <taxon>Marasmiineae</taxon>
        <taxon>Mycenaceae</taxon>
        <taxon>Mycena</taxon>
    </lineage>
</organism>
<dbReference type="EMBL" id="JACAZH010000001">
    <property type="protein sequence ID" value="KAF7376717.1"/>
    <property type="molecule type" value="Genomic_DNA"/>
</dbReference>